<evidence type="ECO:0000256" key="14">
    <source>
        <dbReference type="RuleBase" id="RU003587"/>
    </source>
</evidence>
<evidence type="ECO:0000313" key="18">
    <source>
        <dbReference type="EMBL" id="ADK81446.1"/>
    </source>
</evidence>
<dbReference type="PROSITE" id="PS50151">
    <property type="entry name" value="UVR"/>
    <property type="match status" value="1"/>
</dbReference>
<feature type="domain" description="UVR" evidence="15">
    <location>
        <begin position="628"/>
        <end position="663"/>
    </location>
</feature>
<dbReference type="GO" id="GO:0003677">
    <property type="term" value="F:DNA binding"/>
    <property type="evidence" value="ECO:0007669"/>
    <property type="project" value="UniProtKB-UniRule"/>
</dbReference>
<evidence type="ECO:0000256" key="5">
    <source>
        <dbReference type="ARBA" id="ARBA00022763"/>
    </source>
</evidence>
<comment type="function">
    <text evidence="13">The UvrABC repair system catalyzes the recognition and processing of DNA lesions. A damage recognition complex composed of 2 UvrA and 2 UvrB subunits scans DNA for abnormalities. Upon binding of the UvrA(2)B(2) complex to a putative damaged site, the DNA wraps around one UvrB monomer. DNA wrap is dependent on ATP binding by UvrB and probably causes local melting of the DNA helix, facilitating insertion of UvrB beta-hairpin between the DNA strands. Then UvrB probes one DNA strand for the presence of a lesion. If a lesion is found the UvrA subunits dissociate and the UvrB-DNA preincision complex is formed. This complex is subsequently bound by UvrC and the second UvrB is released. If no lesion is found, the DNA wraps around the other UvrB subunit that will check the other stand for damage.</text>
</comment>
<evidence type="ECO:0000256" key="10">
    <source>
        <dbReference type="ARBA" id="ARBA00023236"/>
    </source>
</evidence>
<sequence>MMEGEGFKLVSDYAPSGDQGAAIDALADGLSNGLRYQTLKGVTGSGKTFTMANIIRRAQLPTLVLSHNKTLAAQLYRELQGFFPNNAVEYFVSYYDYYQPEAYVPSKDLYIEKDSSINEEIDRLRLSATSSLMERSDVIVVSTVSCIYGLGSPVAYRDMRVKATVGESLNIASFARDLIRLQYDRNDAVLERGTFRIRGDVLEVFPAYLQEAFRMELDWDEVVRIRRIHPLTGDTIEELDSVQIYPAKHFVMPEEQVHTALERIRRELKDQLEYFEHRGKLLEAQRLRGRTEYDLEMLQEMGYCSGIENYSAPLSGRGEGQRPAVLLDYFPEKFLTFIDESHVTLPQVGAMYEGDRSRKMNLVEHGFRLPSALDNRPLFYAEFEELVDRVIYVSATPGKLEKRRSERLVEQIIRPTGLLDPELEVRPTKGQIEDLYAEIRKRVECNERTLVTTLTKKMSEDLTDYLSGLGLKVRYLHSEIETIERVEILRDLRLGTFDVLIGINLLREGLDLPEVSLIAILDADKIGFLRSATSLIQTIGRAARNEHGKVIMYADRISDAMKEAIGETERRRAIQEAYNEEHGITPTTIKKAVQDILVRKKEEAKKGETETIEMVKAGYNILIPAERKRLIRHLEEMMLEHAKNLEFEQAAVVRDEIGRLKELGKT</sequence>
<evidence type="ECO:0000313" key="19">
    <source>
        <dbReference type="Proteomes" id="UP000002318"/>
    </source>
</evidence>
<dbReference type="SUPFAM" id="SSF46600">
    <property type="entry name" value="C-terminal UvrC-binding domain of UvrB"/>
    <property type="match status" value="1"/>
</dbReference>
<evidence type="ECO:0000256" key="12">
    <source>
        <dbReference type="ARBA" id="ARBA00029504"/>
    </source>
</evidence>
<keyword evidence="9 13" id="KW-0234">DNA repair</keyword>
<dbReference type="InterPro" id="IPR001943">
    <property type="entry name" value="UVR_dom"/>
</dbReference>
<dbReference type="SMART" id="SM00490">
    <property type="entry name" value="HELICc"/>
    <property type="match status" value="1"/>
</dbReference>
<dbReference type="Pfam" id="PF17757">
    <property type="entry name" value="UvrB_inter"/>
    <property type="match status" value="1"/>
</dbReference>
<keyword evidence="5 13" id="KW-0227">DNA damage</keyword>
<dbReference type="SUPFAM" id="SSF52540">
    <property type="entry name" value="P-loop containing nucleoside triphosphate hydrolases"/>
    <property type="match status" value="2"/>
</dbReference>
<comment type="subcellular location">
    <subcellularLocation>
        <location evidence="1 13 14">Cytoplasm</location>
    </subcellularLocation>
</comment>
<dbReference type="InterPro" id="IPR024759">
    <property type="entry name" value="UvrB_YAD/RRR_dom"/>
</dbReference>
<accession>E1R1S0</accession>
<dbReference type="GO" id="GO:0009380">
    <property type="term" value="C:excinuclease repair complex"/>
    <property type="evidence" value="ECO:0007669"/>
    <property type="project" value="InterPro"/>
</dbReference>
<protein>
    <recommendedName>
        <fullName evidence="12 13">UvrABC system protein B</fullName>
        <shortName evidence="13">Protein UvrB</shortName>
    </recommendedName>
    <alternativeName>
        <fullName evidence="13">Excinuclease ABC subunit B</fullName>
    </alternativeName>
</protein>
<proteinExistence type="inferred from homology"/>
<dbReference type="CDD" id="cd18790">
    <property type="entry name" value="SF2_C_UvrB"/>
    <property type="match status" value="1"/>
</dbReference>
<dbReference type="EMBL" id="CP002116">
    <property type="protein sequence ID" value="ADK81446.1"/>
    <property type="molecule type" value="Genomic_DNA"/>
</dbReference>
<dbReference type="KEGG" id="ssm:Spirs_2331"/>
<keyword evidence="19" id="KW-1185">Reference proteome</keyword>
<evidence type="ECO:0000256" key="11">
    <source>
        <dbReference type="ARBA" id="ARBA00026033"/>
    </source>
</evidence>
<gene>
    <name evidence="13" type="primary">uvrB</name>
    <name evidence="18" type="ordered locus">Spirs_2331</name>
</gene>
<feature type="domain" description="Helicase C-terminal" evidence="17">
    <location>
        <begin position="431"/>
        <end position="597"/>
    </location>
</feature>
<feature type="short sequence motif" description="Beta-hairpin" evidence="13">
    <location>
        <begin position="94"/>
        <end position="117"/>
    </location>
</feature>
<dbReference type="InterPro" id="IPR006935">
    <property type="entry name" value="Helicase/UvrB_N"/>
</dbReference>
<feature type="domain" description="Helicase ATP-binding" evidence="16">
    <location>
        <begin position="28"/>
        <end position="183"/>
    </location>
</feature>
<dbReference type="InterPro" id="IPR004807">
    <property type="entry name" value="UvrB"/>
</dbReference>
<dbReference type="HAMAP" id="MF_00204">
    <property type="entry name" value="UvrB"/>
    <property type="match status" value="1"/>
</dbReference>
<evidence type="ECO:0000259" key="16">
    <source>
        <dbReference type="PROSITE" id="PS51192"/>
    </source>
</evidence>
<dbReference type="CDD" id="cd17916">
    <property type="entry name" value="DEXHc_UvrB"/>
    <property type="match status" value="1"/>
</dbReference>
<keyword evidence="10 13" id="KW-0742">SOS response</keyword>
<evidence type="ECO:0000256" key="3">
    <source>
        <dbReference type="ARBA" id="ARBA00022490"/>
    </source>
</evidence>
<comment type="domain">
    <text evidence="13">The beta-hairpin motif is involved in DNA binding.</text>
</comment>
<dbReference type="NCBIfam" id="TIGR00631">
    <property type="entry name" value="uvrb"/>
    <property type="match status" value="1"/>
</dbReference>
<keyword evidence="8 13" id="KW-0267">Excision nuclease</keyword>
<dbReference type="InterPro" id="IPR027417">
    <property type="entry name" value="P-loop_NTPase"/>
</dbReference>
<evidence type="ECO:0000256" key="1">
    <source>
        <dbReference type="ARBA" id="ARBA00004496"/>
    </source>
</evidence>
<dbReference type="Gene3D" id="6.10.140.240">
    <property type="match status" value="1"/>
</dbReference>
<dbReference type="InterPro" id="IPR014001">
    <property type="entry name" value="Helicase_ATP-bd"/>
</dbReference>
<dbReference type="Proteomes" id="UP000002318">
    <property type="component" value="Chromosome"/>
</dbReference>
<dbReference type="InterPro" id="IPR001650">
    <property type="entry name" value="Helicase_C-like"/>
</dbReference>
<dbReference type="PROSITE" id="PS51192">
    <property type="entry name" value="HELICASE_ATP_BIND_1"/>
    <property type="match status" value="1"/>
</dbReference>
<name>E1R1S0_SEDSS</name>
<dbReference type="Pfam" id="PF00271">
    <property type="entry name" value="Helicase_C"/>
    <property type="match status" value="1"/>
</dbReference>
<evidence type="ECO:0000256" key="9">
    <source>
        <dbReference type="ARBA" id="ARBA00023204"/>
    </source>
</evidence>
<dbReference type="Pfam" id="PF12344">
    <property type="entry name" value="UvrB"/>
    <property type="match status" value="1"/>
</dbReference>
<dbReference type="GO" id="GO:0009432">
    <property type="term" value="P:SOS response"/>
    <property type="evidence" value="ECO:0007669"/>
    <property type="project" value="UniProtKB-UniRule"/>
</dbReference>
<keyword evidence="6 13" id="KW-0228">DNA excision</keyword>
<dbReference type="PROSITE" id="PS51194">
    <property type="entry name" value="HELICASE_CTER"/>
    <property type="match status" value="1"/>
</dbReference>
<comment type="subunit">
    <text evidence="11 13 14">Forms a heterotetramer with UvrA during the search for lesions. Interacts with UvrC in an incision complex.</text>
</comment>
<dbReference type="GO" id="GO:0016887">
    <property type="term" value="F:ATP hydrolysis activity"/>
    <property type="evidence" value="ECO:0007669"/>
    <property type="project" value="InterPro"/>
</dbReference>
<keyword evidence="7 13" id="KW-0067">ATP-binding</keyword>
<keyword evidence="4 13" id="KW-0547">Nucleotide-binding</keyword>
<dbReference type="HOGENOM" id="CLU_009621_2_1_12"/>
<dbReference type="SMART" id="SM00487">
    <property type="entry name" value="DEXDc"/>
    <property type="match status" value="1"/>
</dbReference>
<reference evidence="18 19" key="1">
    <citation type="journal article" date="2010" name="Stand. Genomic Sci.">
        <title>Complete genome sequence of Spirochaeta smaragdinae type strain (SEBR 4228).</title>
        <authorList>
            <person name="Mavromatis K."/>
            <person name="Yasawong M."/>
            <person name="Chertkov O."/>
            <person name="Lapidus A."/>
            <person name="Lucas S."/>
            <person name="Nolan M."/>
            <person name="Del Rio T.G."/>
            <person name="Tice H."/>
            <person name="Cheng J.F."/>
            <person name="Pitluck S."/>
            <person name="Liolios K."/>
            <person name="Ivanova N."/>
            <person name="Tapia R."/>
            <person name="Han C."/>
            <person name="Bruce D."/>
            <person name="Goodwin L."/>
            <person name="Pati A."/>
            <person name="Chen A."/>
            <person name="Palaniappan K."/>
            <person name="Land M."/>
            <person name="Hauser L."/>
            <person name="Chang Y.J."/>
            <person name="Jeffries C.D."/>
            <person name="Detter J.C."/>
            <person name="Rohde M."/>
            <person name="Brambilla E."/>
            <person name="Spring S."/>
            <person name="Goker M."/>
            <person name="Sikorski J."/>
            <person name="Woyke T."/>
            <person name="Bristow J."/>
            <person name="Eisen J.A."/>
            <person name="Markowitz V."/>
            <person name="Hugenholtz P."/>
            <person name="Klenk H.P."/>
            <person name="Kyrpides N.C."/>
        </authorList>
    </citation>
    <scope>NUCLEOTIDE SEQUENCE [LARGE SCALE GENOMIC DNA]</scope>
    <source>
        <strain evidence="19">DSM 11293 / JCM 15392 / SEBR 4228</strain>
    </source>
</reference>
<dbReference type="RefSeq" id="WP_013254909.1">
    <property type="nucleotide sequence ID" value="NC_014364.1"/>
</dbReference>
<feature type="binding site" evidence="13">
    <location>
        <begin position="41"/>
        <end position="48"/>
    </location>
    <ligand>
        <name>ATP</name>
        <dbReference type="ChEBI" id="CHEBI:30616"/>
    </ligand>
</feature>
<dbReference type="AlphaFoldDB" id="E1R1S0"/>
<evidence type="ECO:0000256" key="6">
    <source>
        <dbReference type="ARBA" id="ARBA00022769"/>
    </source>
</evidence>
<evidence type="ECO:0000256" key="7">
    <source>
        <dbReference type="ARBA" id="ARBA00022840"/>
    </source>
</evidence>
<comment type="similarity">
    <text evidence="2 13 14">Belongs to the UvrB family.</text>
</comment>
<dbReference type="InterPro" id="IPR036876">
    <property type="entry name" value="UVR_dom_sf"/>
</dbReference>
<dbReference type="GO" id="GO:0005524">
    <property type="term" value="F:ATP binding"/>
    <property type="evidence" value="ECO:0007669"/>
    <property type="project" value="UniProtKB-UniRule"/>
</dbReference>
<dbReference type="InterPro" id="IPR041471">
    <property type="entry name" value="UvrB_inter"/>
</dbReference>
<keyword evidence="3 13" id="KW-0963">Cytoplasm</keyword>
<dbReference type="GO" id="GO:0006289">
    <property type="term" value="P:nucleotide-excision repair"/>
    <property type="evidence" value="ECO:0007669"/>
    <property type="project" value="UniProtKB-UniRule"/>
</dbReference>
<dbReference type="GO" id="GO:0009381">
    <property type="term" value="F:excinuclease ABC activity"/>
    <property type="evidence" value="ECO:0007669"/>
    <property type="project" value="UniProtKB-UniRule"/>
</dbReference>
<dbReference type="PANTHER" id="PTHR24029">
    <property type="entry name" value="UVRABC SYSTEM PROTEIN B"/>
    <property type="match status" value="1"/>
</dbReference>
<dbReference type="eggNOG" id="COG0556">
    <property type="taxonomic scope" value="Bacteria"/>
</dbReference>
<evidence type="ECO:0000259" key="17">
    <source>
        <dbReference type="PROSITE" id="PS51194"/>
    </source>
</evidence>
<organism evidence="18 19">
    <name type="scientific">Sediminispirochaeta smaragdinae (strain DSM 11293 / JCM 15392 / SEBR 4228)</name>
    <name type="common">Spirochaeta smaragdinae</name>
    <dbReference type="NCBI Taxonomy" id="573413"/>
    <lineage>
        <taxon>Bacteria</taxon>
        <taxon>Pseudomonadati</taxon>
        <taxon>Spirochaetota</taxon>
        <taxon>Spirochaetia</taxon>
        <taxon>Spirochaetales</taxon>
        <taxon>Spirochaetaceae</taxon>
        <taxon>Sediminispirochaeta</taxon>
    </lineage>
</organism>
<evidence type="ECO:0000256" key="4">
    <source>
        <dbReference type="ARBA" id="ARBA00022741"/>
    </source>
</evidence>
<evidence type="ECO:0000256" key="8">
    <source>
        <dbReference type="ARBA" id="ARBA00022881"/>
    </source>
</evidence>
<dbReference type="Gene3D" id="3.40.50.300">
    <property type="entry name" value="P-loop containing nucleotide triphosphate hydrolases"/>
    <property type="match status" value="3"/>
</dbReference>
<evidence type="ECO:0000259" key="15">
    <source>
        <dbReference type="PROSITE" id="PS50151"/>
    </source>
</evidence>
<dbReference type="Pfam" id="PF02151">
    <property type="entry name" value="UVR"/>
    <property type="match status" value="1"/>
</dbReference>
<dbReference type="Gene3D" id="4.10.860.10">
    <property type="entry name" value="UVR domain"/>
    <property type="match status" value="1"/>
</dbReference>
<dbReference type="NCBIfam" id="NF003673">
    <property type="entry name" value="PRK05298.1"/>
    <property type="match status" value="1"/>
</dbReference>
<dbReference type="PANTHER" id="PTHR24029:SF0">
    <property type="entry name" value="UVRABC SYSTEM PROTEIN B"/>
    <property type="match status" value="1"/>
</dbReference>
<evidence type="ECO:0000256" key="13">
    <source>
        <dbReference type="HAMAP-Rule" id="MF_00204"/>
    </source>
</evidence>
<dbReference type="Pfam" id="PF04851">
    <property type="entry name" value="ResIII"/>
    <property type="match status" value="1"/>
</dbReference>
<dbReference type="STRING" id="573413.Spirs_2331"/>
<evidence type="ECO:0000256" key="2">
    <source>
        <dbReference type="ARBA" id="ARBA00008533"/>
    </source>
</evidence>
<dbReference type="GO" id="GO:0005737">
    <property type="term" value="C:cytoplasm"/>
    <property type="evidence" value="ECO:0007669"/>
    <property type="project" value="UniProtKB-SubCell"/>
</dbReference>